<dbReference type="EMBL" id="LAZR01041196">
    <property type="protein sequence ID" value="KKL12592.1"/>
    <property type="molecule type" value="Genomic_DNA"/>
</dbReference>
<organism evidence="1">
    <name type="scientific">marine sediment metagenome</name>
    <dbReference type="NCBI Taxonomy" id="412755"/>
    <lineage>
        <taxon>unclassified sequences</taxon>
        <taxon>metagenomes</taxon>
        <taxon>ecological metagenomes</taxon>
    </lineage>
</organism>
<comment type="caution">
    <text evidence="1">The sequence shown here is derived from an EMBL/GenBank/DDBJ whole genome shotgun (WGS) entry which is preliminary data.</text>
</comment>
<name>A0A0F9BFI5_9ZZZZ</name>
<dbReference type="AlphaFoldDB" id="A0A0F9BFI5"/>
<sequence>KGEGMKEREIISEIERTSPEDAKLTLCFMIGYLSEKPELWKEVSLAYQYSPTRPDKILVWGNEVESDIEL</sequence>
<feature type="non-terminal residue" evidence="1">
    <location>
        <position position="1"/>
    </location>
</feature>
<reference evidence="1" key="1">
    <citation type="journal article" date="2015" name="Nature">
        <title>Complex archaea that bridge the gap between prokaryotes and eukaryotes.</title>
        <authorList>
            <person name="Spang A."/>
            <person name="Saw J.H."/>
            <person name="Jorgensen S.L."/>
            <person name="Zaremba-Niedzwiedzka K."/>
            <person name="Martijn J."/>
            <person name="Lind A.E."/>
            <person name="van Eijk R."/>
            <person name="Schleper C."/>
            <person name="Guy L."/>
            <person name="Ettema T.J."/>
        </authorList>
    </citation>
    <scope>NUCLEOTIDE SEQUENCE</scope>
</reference>
<proteinExistence type="predicted"/>
<evidence type="ECO:0000313" key="1">
    <source>
        <dbReference type="EMBL" id="KKL12592.1"/>
    </source>
</evidence>
<accession>A0A0F9BFI5</accession>
<protein>
    <submittedName>
        <fullName evidence="1">Uncharacterized protein</fullName>
    </submittedName>
</protein>
<gene>
    <name evidence="1" type="ORF">LCGC14_2534260</name>
</gene>